<evidence type="ECO:0000256" key="4">
    <source>
        <dbReference type="ARBA" id="ARBA00022833"/>
    </source>
</evidence>
<evidence type="ECO:0000313" key="7">
    <source>
        <dbReference type="Proteomes" id="UP000052008"/>
    </source>
</evidence>
<dbReference type="Proteomes" id="UP000052008">
    <property type="component" value="Unassembled WGS sequence"/>
</dbReference>
<dbReference type="PANTHER" id="PTHR46233:SF3">
    <property type="entry name" value="HYDROXYACYLGLUTATHIONE HYDROLASE GLOC"/>
    <property type="match status" value="1"/>
</dbReference>
<name>A0A0S7WQV6_UNCT6</name>
<comment type="cofactor">
    <cofactor evidence="1">
        <name>Zn(2+)</name>
        <dbReference type="ChEBI" id="CHEBI:29105"/>
    </cofactor>
</comment>
<dbReference type="Pfam" id="PF00753">
    <property type="entry name" value="Lactamase_B"/>
    <property type="match status" value="1"/>
</dbReference>
<dbReference type="InterPro" id="IPR036866">
    <property type="entry name" value="RibonucZ/Hydroxyglut_hydro"/>
</dbReference>
<comment type="caution">
    <text evidence="6">The sequence shown here is derived from an EMBL/GenBank/DDBJ whole genome shotgun (WGS) entry which is preliminary data.</text>
</comment>
<reference evidence="6 7" key="1">
    <citation type="journal article" date="2015" name="Microbiome">
        <title>Genomic resolution of linkages in carbon, nitrogen, and sulfur cycling among widespread estuary sediment bacteria.</title>
        <authorList>
            <person name="Baker B.J."/>
            <person name="Lazar C.S."/>
            <person name="Teske A.P."/>
            <person name="Dick G.J."/>
        </authorList>
    </citation>
    <scope>NUCLEOTIDE SEQUENCE [LARGE SCALE GENOMIC DNA]</scope>
    <source>
        <strain evidence="6">DG_24</strain>
    </source>
</reference>
<proteinExistence type="predicted"/>
<dbReference type="SUPFAM" id="SSF56281">
    <property type="entry name" value="Metallo-hydrolase/oxidoreductase"/>
    <property type="match status" value="1"/>
</dbReference>
<evidence type="ECO:0000256" key="1">
    <source>
        <dbReference type="ARBA" id="ARBA00001947"/>
    </source>
</evidence>
<feature type="domain" description="Metallo-beta-lactamase" evidence="5">
    <location>
        <begin position="12"/>
        <end position="189"/>
    </location>
</feature>
<dbReference type="InterPro" id="IPR001279">
    <property type="entry name" value="Metallo-B-lactamas"/>
</dbReference>
<dbReference type="PATRIC" id="fig|1703770.3.peg.1928"/>
<evidence type="ECO:0000256" key="2">
    <source>
        <dbReference type="ARBA" id="ARBA00022723"/>
    </source>
</evidence>
<gene>
    <name evidence="6" type="ORF">AMJ39_07525</name>
</gene>
<protein>
    <submittedName>
        <fullName evidence="6">Beta-lactamase</fullName>
    </submittedName>
</protein>
<dbReference type="SMART" id="SM00849">
    <property type="entry name" value="Lactamase_B"/>
    <property type="match status" value="1"/>
</dbReference>
<dbReference type="PANTHER" id="PTHR46233">
    <property type="entry name" value="HYDROXYACYLGLUTATHIONE HYDROLASE GLOC"/>
    <property type="match status" value="1"/>
</dbReference>
<dbReference type="AlphaFoldDB" id="A0A0S7WQV6"/>
<dbReference type="Gene3D" id="3.60.15.10">
    <property type="entry name" value="Ribonuclease Z/Hydroxyacylglutathione hydrolase-like"/>
    <property type="match status" value="1"/>
</dbReference>
<dbReference type="InterPro" id="IPR051453">
    <property type="entry name" value="MBL_Glyoxalase_II"/>
</dbReference>
<dbReference type="CDD" id="cd06262">
    <property type="entry name" value="metallo-hydrolase-like_MBL-fold"/>
    <property type="match status" value="1"/>
</dbReference>
<accession>A0A0S7WQV6</accession>
<dbReference type="STRING" id="1703770.AMJ39_07525"/>
<sequence>MIFEQIMVGPTQANCYVVGCAETRVGAVVDPGDEAVRILSAVRRLDLEISYIINTHGHIDHIGANKELKEATDGAILIHRLDAPMLISPSRNMSLLFGKFTNSPPADRELEDGDTIEIGSLRLDVMHTPGHTPGGISLAGKGFVFTGDTLFAESIGRTDFPGGSYQQILRSIRERLLAFPDETEIYPGHGWTTTMADIRQVNPFVAEALRTLE</sequence>
<evidence type="ECO:0000256" key="3">
    <source>
        <dbReference type="ARBA" id="ARBA00022801"/>
    </source>
</evidence>
<dbReference type="GO" id="GO:0016787">
    <property type="term" value="F:hydrolase activity"/>
    <property type="evidence" value="ECO:0007669"/>
    <property type="project" value="UniProtKB-KW"/>
</dbReference>
<keyword evidence="4" id="KW-0862">Zinc</keyword>
<organism evidence="6 7">
    <name type="scientific">candidate division TA06 bacterium DG_24</name>
    <dbReference type="NCBI Taxonomy" id="1703770"/>
    <lineage>
        <taxon>Bacteria</taxon>
        <taxon>Bacteria division TA06</taxon>
    </lineage>
</organism>
<dbReference type="GO" id="GO:0046872">
    <property type="term" value="F:metal ion binding"/>
    <property type="evidence" value="ECO:0007669"/>
    <property type="project" value="UniProtKB-KW"/>
</dbReference>
<dbReference type="EMBL" id="LIZS01000052">
    <property type="protein sequence ID" value="KPJ52573.1"/>
    <property type="molecule type" value="Genomic_DNA"/>
</dbReference>
<keyword evidence="3" id="KW-0378">Hydrolase</keyword>
<evidence type="ECO:0000259" key="5">
    <source>
        <dbReference type="SMART" id="SM00849"/>
    </source>
</evidence>
<keyword evidence="2" id="KW-0479">Metal-binding</keyword>
<evidence type="ECO:0000313" key="6">
    <source>
        <dbReference type="EMBL" id="KPJ52573.1"/>
    </source>
</evidence>